<dbReference type="AlphaFoldDB" id="A0A9D1W896"/>
<reference evidence="3" key="2">
    <citation type="submission" date="2021-04" db="EMBL/GenBank/DDBJ databases">
        <authorList>
            <person name="Gilroy R."/>
        </authorList>
    </citation>
    <scope>NUCLEOTIDE SEQUENCE</scope>
    <source>
        <strain evidence="3">1719</strain>
    </source>
</reference>
<evidence type="ECO:0000313" key="4">
    <source>
        <dbReference type="Proteomes" id="UP000824156"/>
    </source>
</evidence>
<accession>A0A9D1W896</accession>
<dbReference type="PROSITE" id="PS52035">
    <property type="entry name" value="PEPTIDASE_M14"/>
    <property type="match status" value="1"/>
</dbReference>
<dbReference type="SMART" id="SM00631">
    <property type="entry name" value="Zn_pept"/>
    <property type="match status" value="1"/>
</dbReference>
<protein>
    <submittedName>
        <fullName evidence="3">Peptidase M14</fullName>
    </submittedName>
</protein>
<evidence type="ECO:0000313" key="3">
    <source>
        <dbReference type="EMBL" id="HIX54288.1"/>
    </source>
</evidence>
<evidence type="ECO:0000259" key="2">
    <source>
        <dbReference type="PROSITE" id="PS52035"/>
    </source>
</evidence>
<dbReference type="GO" id="GO:0008270">
    <property type="term" value="F:zinc ion binding"/>
    <property type="evidence" value="ECO:0007669"/>
    <property type="project" value="InterPro"/>
</dbReference>
<evidence type="ECO:0000256" key="1">
    <source>
        <dbReference type="PROSITE-ProRule" id="PRU01379"/>
    </source>
</evidence>
<feature type="domain" description="Peptidase M14" evidence="2">
    <location>
        <begin position="23"/>
        <end position="325"/>
    </location>
</feature>
<dbReference type="InterPro" id="IPR000834">
    <property type="entry name" value="Peptidase_M14"/>
</dbReference>
<comment type="caution">
    <text evidence="1">Lacks conserved residue(s) required for the propagation of feature annotation.</text>
</comment>
<sequence length="469" mass="53629">MRIEIKDYLSLHEKYKEPALTHRRFKHKDIIPLIDGIKKTNLFKVSEIGRSVQNRSIFELQFGHGAKKVMLWSQMHGDEPTATMAIFDVINFLCGPDSDNYKHVRDDIRNNLTLVFIPLLNPDGAELFQRRNAQQIDLNRDARAMEAPEARLLGERAKVHQPMYGFNLHDQNIYYNVPNTTNPVGISFLAPAYNWLRETNEVRGRAMQIIAGMFEMLDELVPNTVAKYDDTHSPRGFGDNFQSWGTSTILIESGARKGDPEKQEIRKLNFMCLLRAFKLISSDSYLKYSISDYEKIPFNASQLHDVVIRNVEVMKNGVAAKIDIAIRRDEHTVKGNYYTKGYIEDLGDLKDEYGYDELSDEGLKFVPGEVAKGFLKEVNKELVAELLKKGVVAIELNKEATSLISDNRLHSYPIELHLRGSYKPVESLNLGERATFLLVGKNGVKYAIVNGYLIDVNAPYRQEFKMNFL</sequence>
<comment type="similarity">
    <text evidence="1">Belongs to the peptidase M14 family.</text>
</comment>
<dbReference type="EMBL" id="DXEZ01000129">
    <property type="protein sequence ID" value="HIX54288.1"/>
    <property type="molecule type" value="Genomic_DNA"/>
</dbReference>
<dbReference type="GO" id="GO:0006508">
    <property type="term" value="P:proteolysis"/>
    <property type="evidence" value="ECO:0007669"/>
    <property type="project" value="InterPro"/>
</dbReference>
<comment type="caution">
    <text evidence="3">The sequence shown here is derived from an EMBL/GenBank/DDBJ whole genome shotgun (WGS) entry which is preliminary data.</text>
</comment>
<dbReference type="Gene3D" id="3.40.630.10">
    <property type="entry name" value="Zn peptidases"/>
    <property type="match status" value="1"/>
</dbReference>
<dbReference type="Proteomes" id="UP000824156">
    <property type="component" value="Unassembled WGS sequence"/>
</dbReference>
<reference evidence="3" key="1">
    <citation type="journal article" date="2021" name="PeerJ">
        <title>Extensive microbial diversity within the chicken gut microbiome revealed by metagenomics and culture.</title>
        <authorList>
            <person name="Gilroy R."/>
            <person name="Ravi A."/>
            <person name="Getino M."/>
            <person name="Pursley I."/>
            <person name="Horton D.L."/>
            <person name="Alikhan N.F."/>
            <person name="Baker D."/>
            <person name="Gharbi K."/>
            <person name="Hall N."/>
            <person name="Watson M."/>
            <person name="Adriaenssens E.M."/>
            <person name="Foster-Nyarko E."/>
            <person name="Jarju S."/>
            <person name="Secka A."/>
            <person name="Antonio M."/>
            <person name="Oren A."/>
            <person name="Chaudhuri R.R."/>
            <person name="La Ragione R."/>
            <person name="Hildebrand F."/>
            <person name="Pallen M.J."/>
        </authorList>
    </citation>
    <scope>NUCLEOTIDE SEQUENCE</scope>
    <source>
        <strain evidence="3">1719</strain>
    </source>
</reference>
<proteinExistence type="inferred from homology"/>
<name>A0A9D1W896_9SPHI</name>
<dbReference type="GO" id="GO:0004181">
    <property type="term" value="F:metallocarboxypeptidase activity"/>
    <property type="evidence" value="ECO:0007669"/>
    <property type="project" value="InterPro"/>
</dbReference>
<organism evidence="3 4">
    <name type="scientific">Candidatus Sphingobacterium stercoripullorum</name>
    <dbReference type="NCBI Taxonomy" id="2838759"/>
    <lineage>
        <taxon>Bacteria</taxon>
        <taxon>Pseudomonadati</taxon>
        <taxon>Bacteroidota</taxon>
        <taxon>Sphingobacteriia</taxon>
        <taxon>Sphingobacteriales</taxon>
        <taxon>Sphingobacteriaceae</taxon>
        <taxon>Sphingobacterium</taxon>
    </lineage>
</organism>
<gene>
    <name evidence="3" type="ORF">H9853_04630</name>
</gene>
<dbReference type="SUPFAM" id="SSF53187">
    <property type="entry name" value="Zn-dependent exopeptidases"/>
    <property type="match status" value="1"/>
</dbReference>
<dbReference type="Pfam" id="PF00246">
    <property type="entry name" value="Peptidase_M14"/>
    <property type="match status" value="1"/>
</dbReference>